<evidence type="ECO:0000256" key="1">
    <source>
        <dbReference type="SAM" id="Phobius"/>
    </source>
</evidence>
<dbReference type="PANTHER" id="PTHR38457:SF1">
    <property type="entry name" value="REGULATOR ABRB-RELATED"/>
    <property type="match status" value="1"/>
</dbReference>
<keyword evidence="1" id="KW-0472">Membrane</keyword>
<comment type="caution">
    <text evidence="2">The sequence shown here is derived from an EMBL/GenBank/DDBJ whole genome shotgun (WGS) entry which is preliminary data.</text>
</comment>
<dbReference type="Pfam" id="PF05145">
    <property type="entry name" value="AbrB"/>
    <property type="match status" value="1"/>
</dbReference>
<accession>A0ABY1P5N5</accession>
<proteinExistence type="predicted"/>
<reference evidence="2 3" key="1">
    <citation type="submission" date="2017-05" db="EMBL/GenBank/DDBJ databases">
        <authorList>
            <person name="Varghese N."/>
            <person name="Submissions S."/>
        </authorList>
    </citation>
    <scope>NUCLEOTIDE SEQUENCE [LARGE SCALE GENOMIC DNA]</scope>
    <source>
        <strain evidence="2 3">DSM 15949</strain>
    </source>
</reference>
<feature type="transmembrane region" description="Helical" evidence="1">
    <location>
        <begin position="50"/>
        <end position="72"/>
    </location>
</feature>
<dbReference type="Proteomes" id="UP001157914">
    <property type="component" value="Unassembled WGS sequence"/>
</dbReference>
<evidence type="ECO:0000313" key="2">
    <source>
        <dbReference type="EMBL" id="SMP26555.1"/>
    </source>
</evidence>
<sequence>MIDAINHACVRDDGYNGSDFTPAAVFVSVSSVPARLALTLLIATLGGGSFAFLGLPAAWLSGAMVFVAVATLSGVRTVMPDRVRDGIFVLLGTSMGSGVRPEVLERVWEWPVSMALLVVVVVLVTLAGYVVLHGAAKWPRETAFFGAIPGALAYVIALATDRGADLPKIASSQSLRLFILVAVLPFAVVSSNGTGAGMAVVREEGAFLDLLLGVPLCLAASWLAQRVGVPGGWMTGAFFMSAGLNASGILTLVLPEYLLLPSFMAVGAMIGCRFSAMTFREFASVLGASAGAFAAAFMTSLAGAGLVSFLIGIPFGQALLAYAPGGLEVMTLLAFMLDLDPAFVAAHQIVRFTGMVLLLPFLTRWVLGPRPSAGISAR</sequence>
<feature type="transmembrane region" description="Helical" evidence="1">
    <location>
        <begin position="175"/>
        <end position="194"/>
    </location>
</feature>
<feature type="transmembrane region" description="Helical" evidence="1">
    <location>
        <begin position="143"/>
        <end position="160"/>
    </location>
</feature>
<dbReference type="PANTHER" id="PTHR38457">
    <property type="entry name" value="REGULATOR ABRB-RELATED"/>
    <property type="match status" value="1"/>
</dbReference>
<keyword evidence="1" id="KW-0812">Transmembrane</keyword>
<feature type="transmembrane region" description="Helical" evidence="1">
    <location>
        <begin position="319"/>
        <end position="337"/>
    </location>
</feature>
<feature type="transmembrane region" description="Helical" evidence="1">
    <location>
        <begin position="20"/>
        <end position="43"/>
    </location>
</feature>
<evidence type="ECO:0008006" key="4">
    <source>
        <dbReference type="Google" id="ProtNLM"/>
    </source>
</evidence>
<feature type="transmembrane region" description="Helical" evidence="1">
    <location>
        <begin position="349"/>
        <end position="367"/>
    </location>
</feature>
<dbReference type="InterPro" id="IPR007820">
    <property type="entry name" value="AbrB_fam"/>
</dbReference>
<feature type="transmembrane region" description="Helical" evidence="1">
    <location>
        <begin position="257"/>
        <end position="276"/>
    </location>
</feature>
<dbReference type="PIRSF" id="PIRSF038991">
    <property type="entry name" value="Protein_AbrB"/>
    <property type="match status" value="1"/>
</dbReference>
<feature type="transmembrane region" description="Helical" evidence="1">
    <location>
        <begin position="206"/>
        <end position="225"/>
    </location>
</feature>
<gene>
    <name evidence="2" type="ORF">SAMN06265374_2736</name>
</gene>
<keyword evidence="1" id="KW-1133">Transmembrane helix</keyword>
<dbReference type="InterPro" id="IPR017516">
    <property type="entry name" value="AbrB_dup"/>
</dbReference>
<dbReference type="RefSeq" id="WP_208997197.1">
    <property type="nucleotide sequence ID" value="NZ_BAAAEA010000002.1"/>
</dbReference>
<dbReference type="NCBIfam" id="TIGR03082">
    <property type="entry name" value="Gneg_AbrB_dup"/>
    <property type="match status" value="2"/>
</dbReference>
<organism evidence="2 3">
    <name type="scientific">Roseibium denhamense</name>
    <dbReference type="NCBI Taxonomy" id="76305"/>
    <lineage>
        <taxon>Bacteria</taxon>
        <taxon>Pseudomonadati</taxon>
        <taxon>Pseudomonadota</taxon>
        <taxon>Alphaproteobacteria</taxon>
        <taxon>Hyphomicrobiales</taxon>
        <taxon>Stappiaceae</taxon>
        <taxon>Roseibium</taxon>
    </lineage>
</organism>
<name>A0ABY1P5N5_9HYPH</name>
<feature type="transmembrane region" description="Helical" evidence="1">
    <location>
        <begin position="110"/>
        <end position="131"/>
    </location>
</feature>
<dbReference type="EMBL" id="FXTT01000003">
    <property type="protein sequence ID" value="SMP26555.1"/>
    <property type="molecule type" value="Genomic_DNA"/>
</dbReference>
<evidence type="ECO:0000313" key="3">
    <source>
        <dbReference type="Proteomes" id="UP001157914"/>
    </source>
</evidence>
<feature type="transmembrane region" description="Helical" evidence="1">
    <location>
        <begin position="282"/>
        <end position="307"/>
    </location>
</feature>
<keyword evidence="3" id="KW-1185">Reference proteome</keyword>
<protein>
    <recommendedName>
        <fullName evidence="4">AbrB family transcriptional regulator</fullName>
    </recommendedName>
</protein>